<evidence type="ECO:0000256" key="3">
    <source>
        <dbReference type="ARBA" id="ARBA00022691"/>
    </source>
</evidence>
<dbReference type="STRING" id="163.SAMN04487775_104156"/>
<sequence length="380" mass="43701">MNNSDTQTKTSYQAELFSNRLKKKYKELRKWARKNRISCYRLYDRDIPEVPVSLDLYEFLPDGVDSVIETARFMSDQNARLSANDPTVEQGIKERTYAVLYLYERPYEKSDEDEAEWLNAMAEAASAVLGIEASHIVKKSRGHKSHKDDEQYQKNDNAQEISGFVQEQGQIFRVDLTTYLDTGLFFDHRPLRTVVRDTASKKRVLNLFCYTGSFSVYAAQGNASYVESVDLSNTYLTWAKDNMKLNGFTDKNRYVFTRADCMRYLQEKAVAAKSGKPKAEELFDMIILDPPTFSNSKSTTDVLDINRDWPQLVKDCLNILAPGGRLYFSTNSERIKFDISKIPAKTAAGTDFIWKEITEETIPQDYAGKKAHKVWEFVLK</sequence>
<dbReference type="SUPFAM" id="SSF53335">
    <property type="entry name" value="S-adenosyl-L-methionine-dependent methyltransferases"/>
    <property type="match status" value="1"/>
</dbReference>
<evidence type="ECO:0000256" key="2">
    <source>
        <dbReference type="ARBA" id="ARBA00022679"/>
    </source>
</evidence>
<dbReference type="EMBL" id="FOFU01000001">
    <property type="protein sequence ID" value="SEP76149.1"/>
    <property type="molecule type" value="Genomic_DNA"/>
</dbReference>
<reference evidence="5 6" key="1">
    <citation type="submission" date="2016-10" db="EMBL/GenBank/DDBJ databases">
        <authorList>
            <person name="de Groot N.N."/>
        </authorList>
    </citation>
    <scope>NUCLEOTIDE SEQUENCE [LARGE SCALE GENOMIC DNA]</scope>
    <source>
        <strain evidence="5 6">B25</strain>
    </source>
</reference>
<keyword evidence="3" id="KW-0949">S-adenosyl-L-methionine</keyword>
<evidence type="ECO:0000313" key="6">
    <source>
        <dbReference type="Proteomes" id="UP000182360"/>
    </source>
</evidence>
<keyword evidence="2 5" id="KW-0808">Transferase</keyword>
<organism evidence="5 6">
    <name type="scientific">Treponema bryantii</name>
    <dbReference type="NCBI Taxonomy" id="163"/>
    <lineage>
        <taxon>Bacteria</taxon>
        <taxon>Pseudomonadati</taxon>
        <taxon>Spirochaetota</taxon>
        <taxon>Spirochaetia</taxon>
        <taxon>Spirochaetales</taxon>
        <taxon>Treponemataceae</taxon>
        <taxon>Treponema</taxon>
    </lineage>
</organism>
<proteinExistence type="predicted"/>
<gene>
    <name evidence="5" type="ORF">SAMN04487977_101341</name>
</gene>
<dbReference type="CDD" id="cd02440">
    <property type="entry name" value="AdoMet_MTases"/>
    <property type="match status" value="1"/>
</dbReference>
<dbReference type="Proteomes" id="UP000182360">
    <property type="component" value="Unassembled WGS sequence"/>
</dbReference>
<name>A0A1H9AHK6_9SPIR</name>
<evidence type="ECO:0000259" key="4">
    <source>
        <dbReference type="Pfam" id="PF10672"/>
    </source>
</evidence>
<evidence type="ECO:0000256" key="1">
    <source>
        <dbReference type="ARBA" id="ARBA00022603"/>
    </source>
</evidence>
<dbReference type="PANTHER" id="PTHR43042">
    <property type="entry name" value="SAM-DEPENDENT METHYLTRANSFERASE"/>
    <property type="match status" value="1"/>
</dbReference>
<dbReference type="AlphaFoldDB" id="A0A1H9AHK6"/>
<dbReference type="Gene3D" id="3.40.50.150">
    <property type="entry name" value="Vaccinia Virus protein VP39"/>
    <property type="match status" value="1"/>
</dbReference>
<dbReference type="Pfam" id="PF10672">
    <property type="entry name" value="Methyltrans_SAM"/>
    <property type="match status" value="1"/>
</dbReference>
<evidence type="ECO:0000313" key="5">
    <source>
        <dbReference type="EMBL" id="SEP76149.1"/>
    </source>
</evidence>
<dbReference type="RefSeq" id="WP_074640297.1">
    <property type="nucleotide sequence ID" value="NZ_FOFU01000001.1"/>
</dbReference>
<dbReference type="OrthoDB" id="9805492at2"/>
<dbReference type="InterPro" id="IPR029063">
    <property type="entry name" value="SAM-dependent_MTases_sf"/>
</dbReference>
<protein>
    <submittedName>
        <fullName evidence="5">23S rRNA (Cytosine1962-C5)-methyltransferase</fullName>
    </submittedName>
</protein>
<dbReference type="PANTHER" id="PTHR43042:SF3">
    <property type="entry name" value="RIBOSOMAL RNA LARGE SUBUNIT METHYLTRANSFERASE YWBD-RELATED"/>
    <property type="match status" value="1"/>
</dbReference>
<keyword evidence="6" id="KW-1185">Reference proteome</keyword>
<dbReference type="GO" id="GO:0032259">
    <property type="term" value="P:methylation"/>
    <property type="evidence" value="ECO:0007669"/>
    <property type="project" value="UniProtKB-KW"/>
</dbReference>
<dbReference type="GO" id="GO:0008168">
    <property type="term" value="F:methyltransferase activity"/>
    <property type="evidence" value="ECO:0007669"/>
    <property type="project" value="UniProtKB-KW"/>
</dbReference>
<dbReference type="InterPro" id="IPR019614">
    <property type="entry name" value="SAM-dep_methyl-trfase"/>
</dbReference>
<keyword evidence="1 5" id="KW-0489">Methyltransferase</keyword>
<feature type="domain" description="S-adenosylmethionine-dependent methyltransferase" evidence="4">
    <location>
        <begin position="165"/>
        <end position="339"/>
    </location>
</feature>
<dbReference type="Gene3D" id="3.30.750.80">
    <property type="entry name" value="RNA methyltransferase domain (HRMD) like"/>
    <property type="match status" value="1"/>
</dbReference>
<accession>A0A1H9AHK6</accession>